<dbReference type="InterPro" id="IPR036179">
    <property type="entry name" value="Ig-like_dom_sf"/>
</dbReference>
<evidence type="ECO:0000313" key="28">
    <source>
        <dbReference type="EMBL" id="KAK1138105.1"/>
    </source>
</evidence>
<evidence type="ECO:0000256" key="21">
    <source>
        <dbReference type="PIRSR" id="PIRSR000615-4"/>
    </source>
</evidence>
<feature type="binding site" evidence="19">
    <location>
        <begin position="799"/>
        <end position="806"/>
    </location>
    <ligand>
        <name>ATP</name>
        <dbReference type="ChEBI" id="CHEBI:30616"/>
    </ligand>
</feature>
<keyword evidence="7 19" id="KW-0547">Nucleotide-binding</keyword>
<evidence type="ECO:0000256" key="9">
    <source>
        <dbReference type="ARBA" id="ARBA00022840"/>
    </source>
</evidence>
<dbReference type="PANTHER" id="PTHR24416:SF600">
    <property type="entry name" value="PDGF- AND VEGF-RECEPTOR RELATED, ISOFORM J"/>
    <property type="match status" value="1"/>
</dbReference>
<dbReference type="PROSITE" id="PS00240">
    <property type="entry name" value="RECEPTOR_TYR_KIN_III"/>
    <property type="match status" value="1"/>
</dbReference>
<evidence type="ECO:0000256" key="10">
    <source>
        <dbReference type="ARBA" id="ARBA00022989"/>
    </source>
</evidence>
<dbReference type="SUPFAM" id="SSF48726">
    <property type="entry name" value="Immunoglobulin"/>
    <property type="match status" value="5"/>
</dbReference>
<feature type="signal peptide" evidence="25">
    <location>
        <begin position="1"/>
        <end position="21"/>
    </location>
</feature>
<dbReference type="InterPro" id="IPR013783">
    <property type="entry name" value="Ig-like_fold"/>
</dbReference>
<evidence type="ECO:0000256" key="18">
    <source>
        <dbReference type="PIRSR" id="PIRSR000615-1"/>
    </source>
</evidence>
<evidence type="ECO:0000256" key="13">
    <source>
        <dbReference type="ARBA" id="ARBA00023157"/>
    </source>
</evidence>
<evidence type="ECO:0000256" key="11">
    <source>
        <dbReference type="ARBA" id="ARBA00023136"/>
    </source>
</evidence>
<evidence type="ECO:0000256" key="1">
    <source>
        <dbReference type="ARBA" id="ARBA00004251"/>
    </source>
</evidence>
<evidence type="ECO:0000259" key="26">
    <source>
        <dbReference type="PROSITE" id="PS50011"/>
    </source>
</evidence>
<dbReference type="GO" id="GO:0005886">
    <property type="term" value="C:plasma membrane"/>
    <property type="evidence" value="ECO:0007669"/>
    <property type="project" value="UniProtKB-SubCell"/>
</dbReference>
<feature type="binding site" evidence="20">
    <location>
        <position position="1028"/>
    </location>
    <ligand>
        <name>Mg(2+)</name>
        <dbReference type="ChEBI" id="CHEBI:18420"/>
    </ligand>
</feature>
<dbReference type="PIRSF" id="PIRSF000615">
    <property type="entry name" value="TyrPK_CSF1-R"/>
    <property type="match status" value="1"/>
</dbReference>
<reference evidence="28" key="1">
    <citation type="submission" date="2021-10" db="EMBL/GenBank/DDBJ databases">
        <title>Melipona bicolor Genome sequencing and assembly.</title>
        <authorList>
            <person name="Araujo N.S."/>
            <person name="Arias M.C."/>
        </authorList>
    </citation>
    <scope>NUCLEOTIDE SEQUENCE</scope>
    <source>
        <strain evidence="28">USP_2M_L1-L4_2017</strain>
        <tissue evidence="28">Whole body</tissue>
    </source>
</reference>
<evidence type="ECO:0000256" key="2">
    <source>
        <dbReference type="ARBA" id="ARBA00011902"/>
    </source>
</evidence>
<proteinExistence type="predicted"/>
<dbReference type="Gene3D" id="1.10.510.10">
    <property type="entry name" value="Transferase(Phosphotransferase) domain 1"/>
    <property type="match status" value="1"/>
</dbReference>
<comment type="caution">
    <text evidence="28">The sequence shown here is derived from an EMBL/GenBank/DDBJ whole genome shotgun (WGS) entry which is preliminary data.</text>
</comment>
<evidence type="ECO:0000256" key="24">
    <source>
        <dbReference type="SAM" id="Phobius"/>
    </source>
</evidence>
<keyword evidence="29" id="KW-1185">Reference proteome</keyword>
<evidence type="ECO:0000256" key="19">
    <source>
        <dbReference type="PIRSR" id="PIRSR000615-2"/>
    </source>
</evidence>
<dbReference type="Pfam" id="PF13927">
    <property type="entry name" value="Ig_3"/>
    <property type="match status" value="1"/>
</dbReference>
<evidence type="ECO:0000256" key="22">
    <source>
        <dbReference type="PROSITE-ProRule" id="PRU10141"/>
    </source>
</evidence>
<keyword evidence="15" id="KW-0325">Glycoprotein</keyword>
<dbReference type="GO" id="GO:0007169">
    <property type="term" value="P:cell surface receptor protein tyrosine kinase signaling pathway"/>
    <property type="evidence" value="ECO:0007669"/>
    <property type="project" value="InterPro"/>
</dbReference>
<dbReference type="InterPro" id="IPR000719">
    <property type="entry name" value="Prot_kinase_dom"/>
</dbReference>
<keyword evidence="11 24" id="KW-0472">Membrane</keyword>
<dbReference type="InterPro" id="IPR001245">
    <property type="entry name" value="Ser-Thr/Tyr_kinase_cat_dom"/>
</dbReference>
<feature type="region of interest" description="Disordered" evidence="23">
    <location>
        <begin position="1322"/>
        <end position="1354"/>
    </location>
</feature>
<dbReference type="GO" id="GO:0046872">
    <property type="term" value="F:metal ion binding"/>
    <property type="evidence" value="ECO:0007669"/>
    <property type="project" value="UniProtKB-KW"/>
</dbReference>
<dbReference type="Pfam" id="PF07679">
    <property type="entry name" value="I-set"/>
    <property type="match status" value="2"/>
</dbReference>
<dbReference type="PROSITE" id="PS50835">
    <property type="entry name" value="IG_LIKE"/>
    <property type="match status" value="3"/>
</dbReference>
<dbReference type="InterPro" id="IPR017441">
    <property type="entry name" value="Protein_kinase_ATP_BS"/>
</dbReference>
<keyword evidence="4" id="KW-0597">Phosphoprotein</keyword>
<evidence type="ECO:0000256" key="23">
    <source>
        <dbReference type="SAM" id="MobiDB-lite"/>
    </source>
</evidence>
<evidence type="ECO:0000256" key="7">
    <source>
        <dbReference type="ARBA" id="ARBA00022741"/>
    </source>
</evidence>
<dbReference type="EMBL" id="JAHYIQ010000001">
    <property type="protein sequence ID" value="KAK1138105.1"/>
    <property type="molecule type" value="Genomic_DNA"/>
</dbReference>
<keyword evidence="13" id="KW-1015">Disulfide bond</keyword>
<dbReference type="Gene3D" id="2.60.40.10">
    <property type="entry name" value="Immunoglobulins"/>
    <property type="match status" value="7"/>
</dbReference>
<dbReference type="Gene3D" id="3.30.200.20">
    <property type="entry name" value="Phosphorylase Kinase, domain 1"/>
    <property type="match status" value="1"/>
</dbReference>
<dbReference type="InterPro" id="IPR007110">
    <property type="entry name" value="Ig-like_dom"/>
</dbReference>
<dbReference type="GO" id="GO:0043235">
    <property type="term" value="C:receptor complex"/>
    <property type="evidence" value="ECO:0007669"/>
    <property type="project" value="TreeGrafter"/>
</dbReference>
<keyword evidence="20" id="KW-0460">Magnesium</keyword>
<dbReference type="InterPro" id="IPR050122">
    <property type="entry name" value="RTK"/>
</dbReference>
<dbReference type="InterPro" id="IPR001824">
    <property type="entry name" value="Tyr_kinase_rcpt_3_CS"/>
</dbReference>
<keyword evidence="16" id="KW-0393">Immunoglobulin domain</keyword>
<dbReference type="InterPro" id="IPR003598">
    <property type="entry name" value="Ig_sub2"/>
</dbReference>
<dbReference type="InterPro" id="IPR011009">
    <property type="entry name" value="Kinase-like_dom_sf"/>
</dbReference>
<keyword evidence="14" id="KW-0675">Receptor</keyword>
<gene>
    <name evidence="28" type="ORF">K0M31_002590</name>
</gene>
<sequence length="1406" mass="159638">MVRVSEAIAVFVVFMLHRASSIEEDIDATVEADDLLINEGDLLEIKCTGLERISFVYPEDLNNATDVTHITREETENGSHIFIFQHETVHEDTGFYGCPGNTLQVSSHPDFTTSKSMVYVYVQSSASPFVKAESFSSKHAAVGGTAVIPCRPTSPNFTVQLLFDEFTVKQPNFDPRIGFTFTNVTLKDGGYYKCIIIQGDVIYDVVYFLSVHSAPELSAPKIIEDTMRHVTRGQILRVNCTITVDADLTYSLIWNTPQTNSRISTNSYTKKAGPTVNAITELVIEDVRDEDEGWYECIIKSFHDSRKTRKYIKVHDPENKFINLTAKEAHRHYHRQEGDNIQWTVNVHAYPEPILKWLNTKGEEIIGMGKYEIKSAPNHTTLKINHLNIEDMGEYSLQATNQDKSEMLNFTLDVIVKPVPMLKVKSYYAPNQTVEIPCDVAAYPTPNITWSFLKCPYYPSYEDADNIELQNETQSGMNTRFRSTVRMTIEMSGYLTCTACNLIGCESHVETILVSDGNGGFGIIEPTDPVVEGDDLELICAASIYNYTNNFEWKYSSGSPIELSNRIMIEQAKTRFTYRSILKIKNVTKEDSTMYICSNKEEMDYFLQVHDALPPRMMETNLNGTEITVDISIQGRKEIILQCFVTGMPKPLVTWYRNDIPLRVGEQFMCTRHYQELHIYYLGDTDSGIYTCKARNRLGSVQASITIIAKGKALPKELIILIIVLLITVVVLVIYFTIKIRREKTMRKELMEAGLMHFEEGAVECLNPELTVDDQAELLPYDKKWEFPREKLKLGKQLGSGAFGVVMKAEAEGICENEPITTVAVKMVRRTTVPTCVRALASELKIMVHLGKHLNVVNLLGACTKNISKRELLVIVEYCRFGNLHNYLLRHRADFINQIVPATGKFDPTIGLDLLTRSVSVSSNNRIKYVALSFSRSRSDDSPDFTESANYQTSAMDSQGVSMSPDGCVLSNNSSQQGWRFNYRGDYKDYNLKPICTQDLLSWAFQVARGMEYLSQRKVLHGDLAARNILLAENNVVKICDFGLAKTMYKDNNYKKKGGGLLPIKWMAIESIRDRIFSTQSDIWSFGIVLWEFFTLAKTPYPGMEAEVQYQKLIEGYRLEQPEYATSEVYDIMLQCWKAKPTLRPSFTELVQSIGDLLEESVKAHYISLNDPYIDMNVSLTEGGRSDYLTMLSAPDHAALSSPTHDYSNLPASNTTNSTYLCMSPTSQSGYDSEIFSPRPNQEGTRFEFPVTSDSEDAVELSPMLKKPKEEEDPYLQPIDVHARRAEFIRQREAMKNQSMDKPINRDFAYCNAPRNLQLIDLNEKNETDEKNERNEKDEKSFEDNEISNSGNTLSKKDFIPEIIRTQDNYVNMPKQKSDLRLDIPASFSNPSYVVMANCERNQTKV</sequence>
<dbReference type="PROSITE" id="PS50011">
    <property type="entry name" value="PROTEIN_KINASE_DOM"/>
    <property type="match status" value="1"/>
</dbReference>
<feature type="binding site" evidence="19">
    <location>
        <position position="1027"/>
    </location>
    <ligand>
        <name>ATP</name>
        <dbReference type="ChEBI" id="CHEBI:30616"/>
    </ligand>
</feature>
<keyword evidence="6 24" id="KW-0812">Transmembrane</keyword>
<feature type="domain" description="Ig-like" evidence="27">
    <location>
        <begin position="615"/>
        <end position="706"/>
    </location>
</feature>
<dbReference type="PROSITE" id="PS00107">
    <property type="entry name" value="PROTEIN_KINASE_ATP"/>
    <property type="match status" value="1"/>
</dbReference>
<protein>
    <recommendedName>
        <fullName evidence="2">receptor protein-tyrosine kinase</fullName>
        <ecNumber evidence="2">2.7.10.1</ecNumber>
    </recommendedName>
</protein>
<evidence type="ECO:0000256" key="4">
    <source>
        <dbReference type="ARBA" id="ARBA00022553"/>
    </source>
</evidence>
<dbReference type="InterPro" id="IPR008266">
    <property type="entry name" value="Tyr_kinase_AS"/>
</dbReference>
<dbReference type="InterPro" id="IPR013098">
    <property type="entry name" value="Ig_I-set"/>
</dbReference>
<evidence type="ECO:0000256" key="16">
    <source>
        <dbReference type="ARBA" id="ARBA00023319"/>
    </source>
</evidence>
<evidence type="ECO:0000256" key="5">
    <source>
        <dbReference type="ARBA" id="ARBA00022679"/>
    </source>
</evidence>
<dbReference type="SUPFAM" id="SSF56112">
    <property type="entry name" value="Protein kinase-like (PK-like)"/>
    <property type="match status" value="1"/>
</dbReference>
<dbReference type="FunFam" id="1.10.510.10:FF:000373">
    <property type="entry name" value="Receptor protein-tyrosine kinase"/>
    <property type="match status" value="1"/>
</dbReference>
<keyword evidence="9 19" id="KW-0067">ATP-binding</keyword>
<comment type="catalytic activity">
    <reaction evidence="17">
        <text>L-tyrosyl-[protein] + ATP = O-phospho-L-tyrosyl-[protein] + ADP + H(+)</text>
        <dbReference type="Rhea" id="RHEA:10596"/>
        <dbReference type="Rhea" id="RHEA-COMP:10136"/>
        <dbReference type="Rhea" id="RHEA-COMP:20101"/>
        <dbReference type="ChEBI" id="CHEBI:15378"/>
        <dbReference type="ChEBI" id="CHEBI:30616"/>
        <dbReference type="ChEBI" id="CHEBI:46858"/>
        <dbReference type="ChEBI" id="CHEBI:61978"/>
        <dbReference type="ChEBI" id="CHEBI:456216"/>
        <dbReference type="EC" id="2.7.10.1"/>
    </reaction>
</comment>
<evidence type="ECO:0000256" key="25">
    <source>
        <dbReference type="SAM" id="SignalP"/>
    </source>
</evidence>
<evidence type="ECO:0000256" key="17">
    <source>
        <dbReference type="ARBA" id="ARBA00051243"/>
    </source>
</evidence>
<feature type="binding site" evidence="19 22">
    <location>
        <position position="826"/>
    </location>
    <ligand>
        <name>ATP</name>
        <dbReference type="ChEBI" id="CHEBI:30616"/>
    </ligand>
</feature>
<dbReference type="PANTHER" id="PTHR24416">
    <property type="entry name" value="TYROSINE-PROTEIN KINASE RECEPTOR"/>
    <property type="match status" value="1"/>
</dbReference>
<feature type="domain" description="Ig-like" evidence="27">
    <location>
        <begin position="510"/>
        <end position="597"/>
    </location>
</feature>
<dbReference type="PROSITE" id="PS00109">
    <property type="entry name" value="PROTEIN_KINASE_TYR"/>
    <property type="match status" value="1"/>
</dbReference>
<dbReference type="SMART" id="SM00408">
    <property type="entry name" value="IGc2"/>
    <property type="match status" value="6"/>
</dbReference>
<dbReference type="GO" id="GO:0005524">
    <property type="term" value="F:ATP binding"/>
    <property type="evidence" value="ECO:0007669"/>
    <property type="project" value="UniProtKB-UniRule"/>
</dbReference>
<evidence type="ECO:0000259" key="27">
    <source>
        <dbReference type="PROSITE" id="PS50835"/>
    </source>
</evidence>
<keyword evidence="10 24" id="KW-1133">Transmembrane helix</keyword>
<evidence type="ECO:0000313" key="29">
    <source>
        <dbReference type="Proteomes" id="UP001177670"/>
    </source>
</evidence>
<feature type="domain" description="Protein kinase" evidence="26">
    <location>
        <begin position="792"/>
        <end position="1174"/>
    </location>
</feature>
<evidence type="ECO:0000256" key="8">
    <source>
        <dbReference type="ARBA" id="ARBA00022777"/>
    </source>
</evidence>
<feature type="compositionally biased region" description="Basic and acidic residues" evidence="23">
    <location>
        <begin position="1322"/>
        <end position="1343"/>
    </location>
</feature>
<organism evidence="28 29">
    <name type="scientific">Melipona bicolor</name>
    <dbReference type="NCBI Taxonomy" id="60889"/>
    <lineage>
        <taxon>Eukaryota</taxon>
        <taxon>Metazoa</taxon>
        <taxon>Ecdysozoa</taxon>
        <taxon>Arthropoda</taxon>
        <taxon>Hexapoda</taxon>
        <taxon>Insecta</taxon>
        <taxon>Pterygota</taxon>
        <taxon>Neoptera</taxon>
        <taxon>Endopterygota</taxon>
        <taxon>Hymenoptera</taxon>
        <taxon>Apocrita</taxon>
        <taxon>Aculeata</taxon>
        <taxon>Apoidea</taxon>
        <taxon>Anthophila</taxon>
        <taxon>Apidae</taxon>
        <taxon>Melipona</taxon>
    </lineage>
</organism>
<dbReference type="FunFam" id="3.30.200.20:FF:000384">
    <property type="entry name" value="Receptor protein-tyrosine kinase"/>
    <property type="match status" value="1"/>
</dbReference>
<keyword evidence="12" id="KW-0829">Tyrosine-protein kinase</keyword>
<evidence type="ECO:0000256" key="6">
    <source>
        <dbReference type="ARBA" id="ARBA00022692"/>
    </source>
</evidence>
<keyword evidence="3" id="KW-1003">Cell membrane</keyword>
<evidence type="ECO:0000256" key="12">
    <source>
        <dbReference type="ARBA" id="ARBA00023137"/>
    </source>
</evidence>
<dbReference type="InterPro" id="IPR003599">
    <property type="entry name" value="Ig_sub"/>
</dbReference>
<keyword evidence="25" id="KW-0732">Signal</keyword>
<comment type="subcellular location">
    <subcellularLocation>
        <location evidence="1">Cell membrane</location>
        <topology evidence="1">Single-pass type I membrane protein</topology>
    </subcellularLocation>
</comment>
<evidence type="ECO:0000256" key="20">
    <source>
        <dbReference type="PIRSR" id="PIRSR000615-3"/>
    </source>
</evidence>
<keyword evidence="8" id="KW-0418">Kinase</keyword>
<keyword evidence="20" id="KW-0479">Metal-binding</keyword>
<dbReference type="EC" id="2.7.10.1" evidence="2"/>
<feature type="transmembrane region" description="Helical" evidence="24">
    <location>
        <begin position="718"/>
        <end position="738"/>
    </location>
</feature>
<evidence type="ECO:0000256" key="14">
    <source>
        <dbReference type="ARBA" id="ARBA00023170"/>
    </source>
</evidence>
<feature type="domain" description="Ig-like" evidence="27">
    <location>
        <begin position="215"/>
        <end position="313"/>
    </location>
</feature>
<dbReference type="Proteomes" id="UP001177670">
    <property type="component" value="Unassembled WGS sequence"/>
</dbReference>
<keyword evidence="5" id="KW-0808">Transferase</keyword>
<evidence type="ECO:0000256" key="3">
    <source>
        <dbReference type="ARBA" id="ARBA00022475"/>
    </source>
</evidence>
<evidence type="ECO:0000256" key="15">
    <source>
        <dbReference type="ARBA" id="ARBA00023180"/>
    </source>
</evidence>
<name>A0AA40GHV9_9HYME</name>
<feature type="site" description="Important for interaction with phosphotyrosine-binding proteins" evidence="21">
    <location>
        <position position="1166"/>
    </location>
</feature>
<dbReference type="GO" id="GO:0004714">
    <property type="term" value="F:transmembrane receptor protein tyrosine kinase activity"/>
    <property type="evidence" value="ECO:0007669"/>
    <property type="project" value="UniProtKB-EC"/>
</dbReference>
<feature type="active site" description="Proton acceptor" evidence="18">
    <location>
        <position position="1023"/>
    </location>
</feature>
<accession>A0AA40GHV9</accession>
<feature type="chain" id="PRO_5041350254" description="receptor protein-tyrosine kinase" evidence="25">
    <location>
        <begin position="22"/>
        <end position="1406"/>
    </location>
</feature>
<feature type="binding site" evidence="20">
    <location>
        <position position="1041"/>
    </location>
    <ligand>
        <name>Mg(2+)</name>
        <dbReference type="ChEBI" id="CHEBI:18420"/>
    </ligand>
</feature>
<dbReference type="Pfam" id="PF07714">
    <property type="entry name" value="PK_Tyr_Ser-Thr"/>
    <property type="match status" value="1"/>
</dbReference>
<dbReference type="SMART" id="SM00409">
    <property type="entry name" value="IG"/>
    <property type="match status" value="7"/>
</dbReference>